<name>A0AAU2AIJ6_9ACTN</name>
<feature type="domain" description="DUF317" evidence="1">
    <location>
        <begin position="23"/>
        <end position="58"/>
    </location>
</feature>
<sequence length="63" mass="6748">MRGAEWILASCPFELGGLPVALQLSTRTHADSAMTEWNAYFTTGVPHEAVTDLVAALNTAHCC</sequence>
<organism evidence="2">
    <name type="scientific">Streptomyces sp. NBC_00093</name>
    <dbReference type="NCBI Taxonomy" id="2975649"/>
    <lineage>
        <taxon>Bacteria</taxon>
        <taxon>Bacillati</taxon>
        <taxon>Actinomycetota</taxon>
        <taxon>Actinomycetes</taxon>
        <taxon>Kitasatosporales</taxon>
        <taxon>Streptomycetaceae</taxon>
        <taxon>Streptomyces</taxon>
    </lineage>
</organism>
<dbReference type="EMBL" id="CP108222">
    <property type="protein sequence ID" value="WTT23284.1"/>
    <property type="molecule type" value="Genomic_DNA"/>
</dbReference>
<accession>A0AAU2AIJ6</accession>
<dbReference type="Pfam" id="PF03771">
    <property type="entry name" value="SPDY"/>
    <property type="match status" value="1"/>
</dbReference>
<evidence type="ECO:0000313" key="2">
    <source>
        <dbReference type="EMBL" id="WTT23284.1"/>
    </source>
</evidence>
<gene>
    <name evidence="2" type="ORF">OHA22_50895</name>
</gene>
<reference evidence="2" key="1">
    <citation type="submission" date="2022-10" db="EMBL/GenBank/DDBJ databases">
        <title>The complete genomes of actinobacterial strains from the NBC collection.</title>
        <authorList>
            <person name="Joergensen T.S."/>
            <person name="Alvarez Arevalo M."/>
            <person name="Sterndorff E.B."/>
            <person name="Faurdal D."/>
            <person name="Vuksanovic O."/>
            <person name="Mourched A.-S."/>
            <person name="Charusanti P."/>
            <person name="Shaw S."/>
            <person name="Blin K."/>
            <person name="Weber T."/>
        </authorList>
    </citation>
    <scope>NUCLEOTIDE SEQUENCE</scope>
    <source>
        <strain evidence="2">NBC_00093</strain>
    </source>
</reference>
<evidence type="ECO:0000259" key="1">
    <source>
        <dbReference type="Pfam" id="PF03771"/>
    </source>
</evidence>
<protein>
    <submittedName>
        <fullName evidence="2">DUF317 domain-containing protein</fullName>
    </submittedName>
</protein>
<dbReference type="AlphaFoldDB" id="A0AAU2AIJ6"/>
<proteinExistence type="predicted"/>
<dbReference type="InterPro" id="IPR005523">
    <property type="entry name" value="DUF317_SPDY"/>
</dbReference>